<protein>
    <recommendedName>
        <fullName evidence="13">Sinigrinase</fullName>
        <ecNumber evidence="5">3.2.1.147</ecNumber>
        <ecNumber evidence="6">3.2.1.21</ecNumber>
    </recommendedName>
    <alternativeName>
        <fullName evidence="14">Thioglucosidase</fullName>
    </alternativeName>
</protein>
<feature type="transmembrane region" description="Helical" evidence="17">
    <location>
        <begin position="95"/>
        <end position="113"/>
    </location>
</feature>
<keyword evidence="7" id="KW-0926">Vacuole</keyword>
<dbReference type="AlphaFoldDB" id="A0A8S9P9W9"/>
<evidence type="ECO:0000256" key="10">
    <source>
        <dbReference type="ARBA" id="ARBA00023157"/>
    </source>
</evidence>
<dbReference type="Pfam" id="PF00232">
    <property type="entry name" value="Glyco_hydro_1"/>
    <property type="match status" value="1"/>
</dbReference>
<keyword evidence="12" id="KW-0326">Glycosidase</keyword>
<comment type="caution">
    <text evidence="18">The sequence shown here is derived from an EMBL/GenBank/DDBJ whole genome shotgun (WGS) entry which is preliminary data.</text>
</comment>
<evidence type="ECO:0000256" key="2">
    <source>
        <dbReference type="ARBA" id="ARBA00003014"/>
    </source>
</evidence>
<keyword evidence="8" id="KW-0732">Signal</keyword>
<keyword evidence="10" id="KW-1015">Disulfide bond</keyword>
<evidence type="ECO:0000256" key="4">
    <source>
        <dbReference type="ARBA" id="ARBA00010838"/>
    </source>
</evidence>
<evidence type="ECO:0000256" key="14">
    <source>
        <dbReference type="ARBA" id="ARBA00032797"/>
    </source>
</evidence>
<evidence type="ECO:0000256" key="15">
    <source>
        <dbReference type="ARBA" id="ARBA00034026"/>
    </source>
</evidence>
<proteinExistence type="inferred from homology"/>
<evidence type="ECO:0000256" key="5">
    <source>
        <dbReference type="ARBA" id="ARBA00012250"/>
    </source>
</evidence>
<dbReference type="GO" id="GO:0005975">
    <property type="term" value="P:carbohydrate metabolic process"/>
    <property type="evidence" value="ECO:0007669"/>
    <property type="project" value="InterPro"/>
</dbReference>
<evidence type="ECO:0000256" key="9">
    <source>
        <dbReference type="ARBA" id="ARBA00022801"/>
    </source>
</evidence>
<evidence type="ECO:0000256" key="3">
    <source>
        <dbReference type="ARBA" id="ARBA00004116"/>
    </source>
</evidence>
<dbReference type="SUPFAM" id="SSF51445">
    <property type="entry name" value="(Trans)glycosidases"/>
    <property type="match status" value="1"/>
</dbReference>
<comment type="function">
    <text evidence="2">Degradation of glucosinolates (glucose residue linked by a thioglucoside bound to an amino acid derivative) to glucose, sulfate and any of the products: thiocyanates, isothiocyanates, nitriles, epithionitriles or oxazolidine-2-thiones.</text>
</comment>
<dbReference type="Gene3D" id="3.20.20.80">
    <property type="entry name" value="Glycosidases"/>
    <property type="match status" value="2"/>
</dbReference>
<dbReference type="GO" id="GO:0019137">
    <property type="term" value="F:thioglucosidase activity"/>
    <property type="evidence" value="ECO:0007669"/>
    <property type="project" value="UniProtKB-EC"/>
</dbReference>
<organism evidence="18 19">
    <name type="scientific">Brassica cretica</name>
    <name type="common">Mustard</name>
    <dbReference type="NCBI Taxonomy" id="69181"/>
    <lineage>
        <taxon>Eukaryota</taxon>
        <taxon>Viridiplantae</taxon>
        <taxon>Streptophyta</taxon>
        <taxon>Embryophyta</taxon>
        <taxon>Tracheophyta</taxon>
        <taxon>Spermatophyta</taxon>
        <taxon>Magnoliopsida</taxon>
        <taxon>eudicotyledons</taxon>
        <taxon>Gunneridae</taxon>
        <taxon>Pentapetalae</taxon>
        <taxon>rosids</taxon>
        <taxon>malvids</taxon>
        <taxon>Brassicales</taxon>
        <taxon>Brassicaceae</taxon>
        <taxon>Brassiceae</taxon>
        <taxon>Brassica</taxon>
    </lineage>
</organism>
<dbReference type="PANTHER" id="PTHR10353">
    <property type="entry name" value="GLYCOSYL HYDROLASE"/>
    <property type="match status" value="1"/>
</dbReference>
<reference evidence="18" key="1">
    <citation type="submission" date="2019-12" db="EMBL/GenBank/DDBJ databases">
        <title>Genome sequencing and annotation of Brassica cretica.</title>
        <authorList>
            <person name="Studholme D.J."/>
            <person name="Sarris P."/>
        </authorList>
    </citation>
    <scope>NUCLEOTIDE SEQUENCE</scope>
    <source>
        <strain evidence="18">PFS-109/04</strain>
        <tissue evidence="18">Leaf</tissue>
    </source>
</reference>
<evidence type="ECO:0000313" key="19">
    <source>
        <dbReference type="Proteomes" id="UP000712600"/>
    </source>
</evidence>
<keyword evidence="17" id="KW-1133">Transmembrane helix</keyword>
<dbReference type="PRINTS" id="PR00131">
    <property type="entry name" value="GLHYDRLASE1"/>
</dbReference>
<keyword evidence="11" id="KW-0325">Glycoprotein</keyword>
<dbReference type="EMBL" id="QGKX02001521">
    <property type="protein sequence ID" value="KAF3510991.1"/>
    <property type="molecule type" value="Genomic_DNA"/>
</dbReference>
<sequence>MMLGPLIFGDYPDEMKRTVGSRLPVFSLEESEQVKGSSDFIGIIHYLAASVTRINFKPSLSGHPDFYSDMGATMTCWNQKLISFKSQTNTLFLNLKYLCFFFVCALIISSWLYCWGGTDLGNFWAFEYVVAPWAMEVVLEYLKQSYGNPPVYILENGRPLKQDCSCNRRIHRGLTIYMFTLVLNGSDTRGYFVWSFMDLYELLRGYEFSFGLYTVNFSDPYRKRSPKLSAYLYTSFLKGNTIFLGSQATMQLQSNFFSSISS</sequence>
<keyword evidence="9" id="KW-0378">Hydrolase</keyword>
<evidence type="ECO:0000256" key="7">
    <source>
        <dbReference type="ARBA" id="ARBA00022554"/>
    </source>
</evidence>
<comment type="similarity">
    <text evidence="4 16">Belongs to the glycosyl hydrolase 1 family.</text>
</comment>
<dbReference type="InterPro" id="IPR017853">
    <property type="entry name" value="GH"/>
</dbReference>
<evidence type="ECO:0000256" key="16">
    <source>
        <dbReference type="RuleBase" id="RU003690"/>
    </source>
</evidence>
<dbReference type="EC" id="3.2.1.147" evidence="5"/>
<dbReference type="GO" id="GO:0005773">
    <property type="term" value="C:vacuole"/>
    <property type="evidence" value="ECO:0007669"/>
    <property type="project" value="UniProtKB-SubCell"/>
</dbReference>
<dbReference type="InterPro" id="IPR001360">
    <property type="entry name" value="Glyco_hydro_1"/>
</dbReference>
<keyword evidence="17" id="KW-0472">Membrane</keyword>
<dbReference type="Proteomes" id="UP000712600">
    <property type="component" value="Unassembled WGS sequence"/>
</dbReference>
<name>A0A8S9P9W9_BRACR</name>
<evidence type="ECO:0000256" key="11">
    <source>
        <dbReference type="ARBA" id="ARBA00023180"/>
    </source>
</evidence>
<comment type="catalytic activity">
    <reaction evidence="15">
        <text>a thioglucoside + H2O = a sugar + a thiol.</text>
        <dbReference type="EC" id="3.2.1.147"/>
    </reaction>
</comment>
<dbReference type="EC" id="3.2.1.21" evidence="6"/>
<gene>
    <name evidence="18" type="ORF">F2Q69_00009325</name>
</gene>
<keyword evidence="17" id="KW-0812">Transmembrane</keyword>
<evidence type="ECO:0000256" key="12">
    <source>
        <dbReference type="ARBA" id="ARBA00023295"/>
    </source>
</evidence>
<comment type="subcellular location">
    <subcellularLocation>
        <location evidence="3">Vacuole</location>
    </subcellularLocation>
</comment>
<evidence type="ECO:0000313" key="18">
    <source>
        <dbReference type="EMBL" id="KAF3510991.1"/>
    </source>
</evidence>
<evidence type="ECO:0000256" key="1">
    <source>
        <dbReference type="ARBA" id="ARBA00000448"/>
    </source>
</evidence>
<dbReference type="PANTHER" id="PTHR10353:SF150">
    <property type="entry name" value="BETA-GLUCOSIDASE 1-RELATED"/>
    <property type="match status" value="1"/>
</dbReference>
<comment type="catalytic activity">
    <reaction evidence="1">
        <text>Hydrolysis of terminal, non-reducing beta-D-glucosyl residues with release of beta-D-glucose.</text>
        <dbReference type="EC" id="3.2.1.21"/>
    </reaction>
</comment>
<accession>A0A8S9P9W9</accession>
<evidence type="ECO:0000256" key="17">
    <source>
        <dbReference type="SAM" id="Phobius"/>
    </source>
</evidence>
<evidence type="ECO:0000256" key="8">
    <source>
        <dbReference type="ARBA" id="ARBA00022729"/>
    </source>
</evidence>
<evidence type="ECO:0000256" key="13">
    <source>
        <dbReference type="ARBA" id="ARBA00032643"/>
    </source>
</evidence>
<dbReference type="GO" id="GO:0008422">
    <property type="term" value="F:beta-glucosidase activity"/>
    <property type="evidence" value="ECO:0007669"/>
    <property type="project" value="UniProtKB-EC"/>
</dbReference>
<evidence type="ECO:0000256" key="6">
    <source>
        <dbReference type="ARBA" id="ARBA00012744"/>
    </source>
</evidence>